<dbReference type="InterPro" id="IPR007867">
    <property type="entry name" value="GMC_OxRtase_C"/>
</dbReference>
<gene>
    <name evidence="18" type="ORF">SAMN05216552_1002204</name>
</gene>
<comment type="cofactor">
    <cofactor evidence="1">
        <name>FAD</name>
        <dbReference type="ChEBI" id="CHEBI:57692"/>
    </cofactor>
</comment>
<dbReference type="GO" id="GO:0004769">
    <property type="term" value="F:steroid Delta-isomerase activity"/>
    <property type="evidence" value="ECO:0007669"/>
    <property type="project" value="UniProtKB-EC"/>
</dbReference>
<dbReference type="PROSITE" id="PS51379">
    <property type="entry name" value="4FE4S_FER_2"/>
    <property type="match status" value="1"/>
</dbReference>
<dbReference type="GO" id="GO:0008203">
    <property type="term" value="P:cholesterol metabolic process"/>
    <property type="evidence" value="ECO:0007669"/>
    <property type="project" value="UniProtKB-KW"/>
</dbReference>
<evidence type="ECO:0000256" key="13">
    <source>
        <dbReference type="ARBA" id="ARBA00049723"/>
    </source>
</evidence>
<keyword evidence="6" id="KW-0560">Oxidoreductase</keyword>
<keyword evidence="7" id="KW-0443">Lipid metabolism</keyword>
<dbReference type="PANTHER" id="PTHR47470">
    <property type="entry name" value="CHOLESTEROL OXIDASE"/>
    <property type="match status" value="1"/>
</dbReference>
<name>A0A1I7FQ49_9BURK</name>
<dbReference type="InterPro" id="IPR036188">
    <property type="entry name" value="FAD/NAD-bd_sf"/>
</dbReference>
<protein>
    <recommendedName>
        <fullName evidence="14">Cholesterol oxidase</fullName>
        <ecNumber evidence="13">1.1.3.6</ecNumber>
        <ecNumber evidence="11">5.3.3.1</ecNumber>
    </recommendedName>
    <alternativeName>
        <fullName evidence="15">Cholesterol isomerase</fullName>
    </alternativeName>
</protein>
<dbReference type="GO" id="GO:0016995">
    <property type="term" value="F:cholesterol oxidase activity"/>
    <property type="evidence" value="ECO:0007669"/>
    <property type="project" value="UniProtKB-EC"/>
</dbReference>
<evidence type="ECO:0000256" key="6">
    <source>
        <dbReference type="ARBA" id="ARBA00023002"/>
    </source>
</evidence>
<keyword evidence="4" id="KW-0285">Flavoprotein</keyword>
<dbReference type="SUPFAM" id="SSF51905">
    <property type="entry name" value="FAD/NAD(P)-binding domain"/>
    <property type="match status" value="1"/>
</dbReference>
<evidence type="ECO:0000256" key="10">
    <source>
        <dbReference type="ARBA" id="ARBA00023235"/>
    </source>
</evidence>
<evidence type="ECO:0000256" key="3">
    <source>
        <dbReference type="ARBA" id="ARBA00022548"/>
    </source>
</evidence>
<evidence type="ECO:0000256" key="11">
    <source>
        <dbReference type="ARBA" id="ARBA00038856"/>
    </source>
</evidence>
<evidence type="ECO:0000256" key="14">
    <source>
        <dbReference type="ARBA" id="ARBA00049744"/>
    </source>
</evidence>
<keyword evidence="9" id="KW-0753">Steroid metabolism</keyword>
<evidence type="ECO:0000256" key="1">
    <source>
        <dbReference type="ARBA" id="ARBA00001974"/>
    </source>
</evidence>
<evidence type="ECO:0000256" key="5">
    <source>
        <dbReference type="ARBA" id="ARBA00022827"/>
    </source>
</evidence>
<dbReference type="EMBL" id="FPBO01000002">
    <property type="protein sequence ID" value="SFU38281.1"/>
    <property type="molecule type" value="Genomic_DNA"/>
</dbReference>
<dbReference type="InterPro" id="IPR017896">
    <property type="entry name" value="4Fe4S_Fe-S-bd"/>
</dbReference>
<evidence type="ECO:0000313" key="18">
    <source>
        <dbReference type="EMBL" id="SFU38281.1"/>
    </source>
</evidence>
<evidence type="ECO:0000256" key="7">
    <source>
        <dbReference type="ARBA" id="ARBA00023098"/>
    </source>
</evidence>
<dbReference type="AlphaFoldDB" id="A0A1I7FQ49"/>
<comment type="pathway">
    <text evidence="12">Steroid metabolism; cholesterol degradation.</text>
</comment>
<dbReference type="InterPro" id="IPR052542">
    <property type="entry name" value="Cholesterol_Oxidase"/>
</dbReference>
<keyword evidence="19" id="KW-1185">Reference proteome</keyword>
<keyword evidence="5" id="KW-0274">FAD</keyword>
<evidence type="ECO:0000313" key="19">
    <source>
        <dbReference type="Proteomes" id="UP000199391"/>
    </source>
</evidence>
<organism evidence="18 19">
    <name type="scientific">Pseudoduganella namucuonensis</name>
    <dbReference type="NCBI Taxonomy" id="1035707"/>
    <lineage>
        <taxon>Bacteria</taxon>
        <taxon>Pseudomonadati</taxon>
        <taxon>Pseudomonadota</taxon>
        <taxon>Betaproteobacteria</taxon>
        <taxon>Burkholderiales</taxon>
        <taxon>Oxalobacteraceae</taxon>
        <taxon>Telluria group</taxon>
        <taxon>Pseudoduganella</taxon>
    </lineage>
</organism>
<evidence type="ECO:0000256" key="12">
    <source>
        <dbReference type="ARBA" id="ARBA00049645"/>
    </source>
</evidence>
<dbReference type="InterPro" id="IPR000172">
    <property type="entry name" value="GMC_OxRdtase_N"/>
</dbReference>
<feature type="region of interest" description="Disordered" evidence="16">
    <location>
        <begin position="541"/>
        <end position="560"/>
    </location>
</feature>
<dbReference type="EC" id="5.3.3.1" evidence="11"/>
<keyword evidence="3" id="KW-0153">Cholesterol metabolism</keyword>
<feature type="domain" description="4Fe-4S ferredoxin-type" evidence="17">
    <location>
        <begin position="180"/>
        <end position="210"/>
    </location>
</feature>
<accession>A0A1I7FQ49</accession>
<evidence type="ECO:0000256" key="15">
    <source>
        <dbReference type="ARBA" id="ARBA00049778"/>
    </source>
</evidence>
<dbReference type="GO" id="GO:0050660">
    <property type="term" value="F:flavin adenine dinucleotide binding"/>
    <property type="evidence" value="ECO:0007669"/>
    <property type="project" value="InterPro"/>
</dbReference>
<evidence type="ECO:0000256" key="8">
    <source>
        <dbReference type="ARBA" id="ARBA00023166"/>
    </source>
</evidence>
<keyword evidence="10" id="KW-0413">Isomerase</keyword>
<dbReference type="RefSeq" id="WP_218164806.1">
    <property type="nucleotide sequence ID" value="NZ_FPBO01000002.1"/>
</dbReference>
<evidence type="ECO:0000256" key="16">
    <source>
        <dbReference type="SAM" id="MobiDB-lite"/>
    </source>
</evidence>
<evidence type="ECO:0000259" key="17">
    <source>
        <dbReference type="PROSITE" id="PS51379"/>
    </source>
</evidence>
<dbReference type="Pfam" id="PF05199">
    <property type="entry name" value="GMC_oxred_C"/>
    <property type="match status" value="1"/>
</dbReference>
<dbReference type="Gene3D" id="3.50.50.60">
    <property type="entry name" value="FAD/NAD(P)-binding domain"/>
    <property type="match status" value="3"/>
</dbReference>
<dbReference type="Proteomes" id="UP000199391">
    <property type="component" value="Unassembled WGS sequence"/>
</dbReference>
<evidence type="ECO:0000256" key="2">
    <source>
        <dbReference type="ARBA" id="ARBA00010790"/>
    </source>
</evidence>
<dbReference type="STRING" id="1035707.SAMN05216552_1002204"/>
<keyword evidence="8" id="KW-1207">Sterol metabolism</keyword>
<dbReference type="PANTHER" id="PTHR47470:SF1">
    <property type="entry name" value="FAD-DEPENDENT OXIDOREDUCTASE 2 FAD BINDING DOMAIN-CONTAINING PROTEIN"/>
    <property type="match status" value="1"/>
</dbReference>
<dbReference type="Pfam" id="PF00732">
    <property type="entry name" value="GMC_oxred_N"/>
    <property type="match status" value="1"/>
</dbReference>
<dbReference type="EC" id="1.1.3.6" evidence="13"/>
<evidence type="ECO:0000256" key="4">
    <source>
        <dbReference type="ARBA" id="ARBA00022630"/>
    </source>
</evidence>
<sequence length="568" mass="61287">MKSANFDFDWLVIGSGFGGSVSALRLADKGYRVGVLERGRRYRDEDFPKSAWQLGKFVWAPALGLKGIFRMALFRHALAVSGAGVGGGSIVYSNTLYRAKPEFFENAQWRTLGSWSKLLQPHYDTAERMLGVTPVPFDSVSQQLIREMAKHFGTEDTFTRTPCAVYFGEPGKTVSDPYFGGEGPDRTGCTRCGACMVGCRVGAKNTLVKNYLWFAEKRGVQILAEREVVDVTPLGAADGSEGYRVTTQRPGAWFARDRQTHTARGVVFAGGALGTNELLANCKHGGSLPRISDRLGELVRTNSESILTVLLPEDRNTWNDVAISCSVHVNHDTHIEFINYGRNADFVGMLYTVLVGKGNSITRPLKWLGSIAAHPVQWLKTLSPVGWSRRMVMLLVMQALDNAIALRASKRWFGGGYRLASTQNRDKPNPTYIEAGNRAAKWLAGHTGGIAQSNTLEALGNIPTTAHLIGGAVIGEDPASGVVDRQLRVFGYRNLLVCDGSAMPANPGVNPSLTITALAEHAMAQIPAAWGAAGGSPAITATSSAAPGWRDGAVPPRRTHSCTAIAPD</sequence>
<comment type="similarity">
    <text evidence="2">Belongs to the GMC oxidoreductase family.</text>
</comment>
<proteinExistence type="inferred from homology"/>
<evidence type="ECO:0000256" key="9">
    <source>
        <dbReference type="ARBA" id="ARBA00023221"/>
    </source>
</evidence>
<reference evidence="19" key="1">
    <citation type="submission" date="2016-10" db="EMBL/GenBank/DDBJ databases">
        <authorList>
            <person name="Varghese N."/>
            <person name="Submissions S."/>
        </authorList>
    </citation>
    <scope>NUCLEOTIDE SEQUENCE [LARGE SCALE GENOMIC DNA]</scope>
    <source>
        <strain evidence="19">CGMCC 1.11014</strain>
    </source>
</reference>